<dbReference type="EMBL" id="RJTM01000099">
    <property type="protein sequence ID" value="RNL84112.1"/>
    <property type="molecule type" value="Genomic_DNA"/>
</dbReference>
<evidence type="ECO:0000313" key="3">
    <source>
        <dbReference type="Proteomes" id="UP000267469"/>
    </source>
</evidence>
<dbReference type="Proteomes" id="UP000267469">
    <property type="component" value="Unassembled WGS sequence"/>
</dbReference>
<accession>A0A3N0E8E5</accession>
<comment type="caution">
    <text evidence="2">The sequence shown here is derived from an EMBL/GenBank/DDBJ whole genome shotgun (WGS) entry which is preliminary data.</text>
</comment>
<dbReference type="OrthoDB" id="648347at2"/>
<evidence type="ECO:0000313" key="2">
    <source>
        <dbReference type="EMBL" id="RNL84112.1"/>
    </source>
</evidence>
<gene>
    <name evidence="2" type="ORF">ED312_14310</name>
</gene>
<name>A0A3N0E8E5_SINP1</name>
<evidence type="ECO:0000256" key="1">
    <source>
        <dbReference type="SAM" id="SignalP"/>
    </source>
</evidence>
<sequence length="317" mass="36377">MRKKLCILAVLFVVKTYAQELTLPVYTQYLADSEFVISPTYAGIGEYIRIRANGVTQWVGIKDSPNTQSIAGDVRLGMRSGVGITFFNDKNGYTRQYGGRLSYAHHLTIDPYENNFLSFGLSYNFNQFKIDVSEFPAGDPGITDNRLVNNHNFDVGVLYRYRRLYISLNAANLLNKRTDDFAVTEPNILRNYYIYAGYRFRKHKRSEFEIEPSVYFQIFESDGRSSTDFNIKFRKYDFEDYYWAGISYRFLNDQVLDPLNIGPMGGIKISNFYAAYSYQVSLNSIFGYNSGTHMITLGLDIFQGIGECKCTLNTGGW</sequence>
<dbReference type="RefSeq" id="WP_123216702.1">
    <property type="nucleotide sequence ID" value="NZ_RJTM01000099.1"/>
</dbReference>
<reference evidence="2 3" key="1">
    <citation type="submission" date="2018-10" db="EMBL/GenBank/DDBJ databases">
        <title>Sinomicrobium pectinilyticum sp. nov., a pectinase-producing bacterium isolated from alkaline and saline soil, and emended description of the genus Sinomicrobium.</title>
        <authorList>
            <person name="Cheng B."/>
            <person name="Li C."/>
            <person name="Lai Q."/>
            <person name="Du M."/>
            <person name="Shao Z."/>
            <person name="Xu P."/>
            <person name="Yang C."/>
        </authorList>
    </citation>
    <scope>NUCLEOTIDE SEQUENCE [LARGE SCALE GENOMIC DNA]</scope>
    <source>
        <strain evidence="2 3">5DNS001</strain>
    </source>
</reference>
<organism evidence="2 3">
    <name type="scientific">Sinomicrobium pectinilyticum</name>
    <dbReference type="NCBI Taxonomy" id="1084421"/>
    <lineage>
        <taxon>Bacteria</taxon>
        <taxon>Pseudomonadati</taxon>
        <taxon>Bacteroidota</taxon>
        <taxon>Flavobacteriia</taxon>
        <taxon>Flavobacteriales</taxon>
        <taxon>Flavobacteriaceae</taxon>
        <taxon>Sinomicrobium</taxon>
    </lineage>
</organism>
<feature type="chain" id="PRO_5018202125" evidence="1">
    <location>
        <begin position="19"/>
        <end position="317"/>
    </location>
</feature>
<protein>
    <submittedName>
        <fullName evidence="2">Type IX secretion system membrane protein PorP/SprF</fullName>
    </submittedName>
</protein>
<feature type="signal peptide" evidence="1">
    <location>
        <begin position="1"/>
        <end position="18"/>
    </location>
</feature>
<dbReference type="InterPro" id="IPR019861">
    <property type="entry name" value="PorP/SprF_Bacteroidetes"/>
</dbReference>
<keyword evidence="3" id="KW-1185">Reference proteome</keyword>
<proteinExistence type="predicted"/>
<keyword evidence="1" id="KW-0732">Signal</keyword>
<dbReference type="Pfam" id="PF11751">
    <property type="entry name" value="PorP_SprF"/>
    <property type="match status" value="1"/>
</dbReference>
<dbReference type="NCBIfam" id="TIGR03519">
    <property type="entry name" value="T9SS_PorP_fam"/>
    <property type="match status" value="1"/>
</dbReference>
<dbReference type="AlphaFoldDB" id="A0A3N0E8E5"/>